<reference evidence="2" key="1">
    <citation type="submission" date="2015-04" db="UniProtKB">
        <authorList>
            <consortium name="EnsemblPlants"/>
        </authorList>
    </citation>
    <scope>IDENTIFICATION</scope>
</reference>
<accession>A0A0E0KN75</accession>
<keyword evidence="1" id="KW-0732">Signal</keyword>
<sequence length="166" mass="18230">MTTKSVIIRLRLHLRVSALSSLAGEAVDRKSKVEKLPFPMAQRSCPGTIRLDSTCNSTTESSLASCLRTALCFEAGNEVVVSNAKRYGLTGERQAHVVHHLPLLGIHVEGAGALVLLLHREQDVGADKGVGRDAHLRRIAVLQRVETEREDGCRACRRWRRGRGST</sequence>
<dbReference type="Proteomes" id="UP000026962">
    <property type="component" value="Chromosome 4"/>
</dbReference>
<dbReference type="eggNOG" id="ENOG502R7CM">
    <property type="taxonomic scope" value="Eukaryota"/>
</dbReference>
<evidence type="ECO:0000313" key="3">
    <source>
        <dbReference type="Proteomes" id="UP000026962"/>
    </source>
</evidence>
<dbReference type="HOGENOM" id="CLU_1605357_0_0_1"/>
<keyword evidence="3" id="KW-1185">Reference proteome</keyword>
<dbReference type="EnsemblPlants" id="OPUNC04G03930.1">
    <property type="protein sequence ID" value="OPUNC04G03930.1"/>
    <property type="gene ID" value="OPUNC04G03930"/>
</dbReference>
<feature type="signal peptide" evidence="1">
    <location>
        <begin position="1"/>
        <end position="18"/>
    </location>
</feature>
<evidence type="ECO:0000313" key="2">
    <source>
        <dbReference type="EnsemblPlants" id="OPUNC04G03930.1"/>
    </source>
</evidence>
<reference evidence="2" key="2">
    <citation type="submission" date="2018-05" db="EMBL/GenBank/DDBJ databases">
        <title>OpunRS2 (Oryza punctata Reference Sequence Version 2).</title>
        <authorList>
            <person name="Zhang J."/>
            <person name="Kudrna D."/>
            <person name="Lee S."/>
            <person name="Talag J."/>
            <person name="Welchert J."/>
            <person name="Wing R.A."/>
        </authorList>
    </citation>
    <scope>NUCLEOTIDE SEQUENCE [LARGE SCALE GENOMIC DNA]</scope>
</reference>
<evidence type="ECO:0000256" key="1">
    <source>
        <dbReference type="SAM" id="SignalP"/>
    </source>
</evidence>
<dbReference type="Gramene" id="OPUNC04G03930.1">
    <property type="protein sequence ID" value="OPUNC04G03930.1"/>
    <property type="gene ID" value="OPUNC04G03930"/>
</dbReference>
<proteinExistence type="predicted"/>
<organism evidence="2">
    <name type="scientific">Oryza punctata</name>
    <name type="common">Red rice</name>
    <dbReference type="NCBI Taxonomy" id="4537"/>
    <lineage>
        <taxon>Eukaryota</taxon>
        <taxon>Viridiplantae</taxon>
        <taxon>Streptophyta</taxon>
        <taxon>Embryophyta</taxon>
        <taxon>Tracheophyta</taxon>
        <taxon>Spermatophyta</taxon>
        <taxon>Magnoliopsida</taxon>
        <taxon>Liliopsida</taxon>
        <taxon>Poales</taxon>
        <taxon>Poaceae</taxon>
        <taxon>BOP clade</taxon>
        <taxon>Oryzoideae</taxon>
        <taxon>Oryzeae</taxon>
        <taxon>Oryzinae</taxon>
        <taxon>Oryza</taxon>
    </lineage>
</organism>
<dbReference type="AlphaFoldDB" id="A0A0E0KN75"/>
<name>A0A0E0KN75_ORYPU</name>
<protein>
    <submittedName>
        <fullName evidence="2">Uncharacterized protein</fullName>
    </submittedName>
</protein>
<feature type="chain" id="PRO_5002365243" evidence="1">
    <location>
        <begin position="19"/>
        <end position="166"/>
    </location>
</feature>